<keyword evidence="3" id="KW-0238">DNA-binding</keyword>
<evidence type="ECO:0000256" key="5">
    <source>
        <dbReference type="ARBA" id="ARBA00023242"/>
    </source>
</evidence>
<dbReference type="GeneID" id="103721366"/>
<dbReference type="Pfam" id="PF02362">
    <property type="entry name" value="B3"/>
    <property type="match status" value="1"/>
</dbReference>
<dbReference type="Proteomes" id="UP000228380">
    <property type="component" value="Chromosome 4"/>
</dbReference>
<dbReference type="PANTHER" id="PTHR31391:SF106">
    <property type="entry name" value="B3 DOMAIN-CONTAINING PROTEIN OS01G0723500"/>
    <property type="match status" value="1"/>
</dbReference>
<dbReference type="InterPro" id="IPR003340">
    <property type="entry name" value="B3_DNA-bd"/>
</dbReference>
<accession>A0A8B9A3W8</accession>
<dbReference type="OrthoDB" id="1666376at2759"/>
<feature type="domain" description="TF-B3" evidence="6">
    <location>
        <begin position="25"/>
        <end position="117"/>
    </location>
</feature>
<keyword evidence="4" id="KW-0804">Transcription</keyword>
<evidence type="ECO:0000313" key="7">
    <source>
        <dbReference type="Proteomes" id="UP000228380"/>
    </source>
</evidence>
<dbReference type="SUPFAM" id="SSF101936">
    <property type="entry name" value="DNA-binding pseudobarrel domain"/>
    <property type="match status" value="1"/>
</dbReference>
<evidence type="ECO:0000256" key="3">
    <source>
        <dbReference type="ARBA" id="ARBA00023125"/>
    </source>
</evidence>
<proteinExistence type="predicted"/>
<dbReference type="GO" id="GO:0003677">
    <property type="term" value="F:DNA binding"/>
    <property type="evidence" value="ECO:0007669"/>
    <property type="project" value="UniProtKB-KW"/>
</dbReference>
<reference evidence="7" key="1">
    <citation type="journal article" date="2019" name="Nat. Commun.">
        <title>Genome-wide association mapping of date palm fruit traits.</title>
        <authorList>
            <person name="Hazzouri K.M."/>
            <person name="Gros-Balthazard M."/>
            <person name="Flowers J.M."/>
            <person name="Copetti D."/>
            <person name="Lemansour A."/>
            <person name="Lebrun M."/>
            <person name="Masmoudi K."/>
            <person name="Ferrand S."/>
            <person name="Dhar M.I."/>
            <person name="Fresquez Z.A."/>
            <person name="Rosas U."/>
            <person name="Zhang J."/>
            <person name="Talag J."/>
            <person name="Lee S."/>
            <person name="Kudrna D."/>
            <person name="Powell R.F."/>
            <person name="Leitch I.J."/>
            <person name="Krueger R.R."/>
            <person name="Wing R.A."/>
            <person name="Amiri K.M.A."/>
            <person name="Purugganan M.D."/>
        </authorList>
    </citation>
    <scope>NUCLEOTIDE SEQUENCE [LARGE SCALE GENOMIC DNA]</scope>
    <source>
        <strain evidence="7">cv. Khalas</strain>
    </source>
</reference>
<gene>
    <name evidence="8" type="primary">LOC103721366</name>
</gene>
<sequence>MTCDNRRRAIVREAANSFTSIFLCTIMRMTAMNVSRTYMLWFPVWFSHAHLPRRRANVVLRDPNGKAWVVVYIPSSRDHLSGGWSAFARGNNLEEGDYCVFEVAGPVEMRFHIFRWLRRSLLCLGCKGCRRCVIFVELSKKYNRANVGKDEENYHLICIL</sequence>
<reference evidence="8" key="2">
    <citation type="submission" date="2025-08" db="UniProtKB">
        <authorList>
            <consortium name="RefSeq"/>
        </authorList>
    </citation>
    <scope>IDENTIFICATION</scope>
    <source>
        <tissue evidence="8">Young leaves</tissue>
    </source>
</reference>
<comment type="subcellular location">
    <subcellularLocation>
        <location evidence="1">Nucleus</location>
    </subcellularLocation>
</comment>
<dbReference type="CDD" id="cd10017">
    <property type="entry name" value="B3_DNA"/>
    <property type="match status" value="1"/>
</dbReference>
<evidence type="ECO:0000256" key="1">
    <source>
        <dbReference type="ARBA" id="ARBA00004123"/>
    </source>
</evidence>
<evidence type="ECO:0000256" key="2">
    <source>
        <dbReference type="ARBA" id="ARBA00023015"/>
    </source>
</evidence>
<dbReference type="InterPro" id="IPR015300">
    <property type="entry name" value="DNA-bd_pseudobarrel_sf"/>
</dbReference>
<name>A0A8B9A3W8_PHODC</name>
<evidence type="ECO:0000256" key="4">
    <source>
        <dbReference type="ARBA" id="ARBA00023163"/>
    </source>
</evidence>
<dbReference type="AlphaFoldDB" id="A0A8B9A3W8"/>
<evidence type="ECO:0000259" key="6">
    <source>
        <dbReference type="PROSITE" id="PS50863"/>
    </source>
</evidence>
<keyword evidence="2" id="KW-0805">Transcription regulation</keyword>
<keyword evidence="5" id="KW-0539">Nucleus</keyword>
<keyword evidence="7" id="KW-1185">Reference proteome</keyword>
<dbReference type="SMART" id="SM01019">
    <property type="entry name" value="B3"/>
    <property type="match status" value="1"/>
</dbReference>
<dbReference type="PROSITE" id="PS50863">
    <property type="entry name" value="B3"/>
    <property type="match status" value="1"/>
</dbReference>
<protein>
    <submittedName>
        <fullName evidence="8">B3 domain-containing protein Os01g0723500-like</fullName>
    </submittedName>
</protein>
<dbReference type="GO" id="GO:0005634">
    <property type="term" value="C:nucleus"/>
    <property type="evidence" value="ECO:0007669"/>
    <property type="project" value="UniProtKB-SubCell"/>
</dbReference>
<dbReference type="InterPro" id="IPR044837">
    <property type="entry name" value="REM16-like"/>
</dbReference>
<dbReference type="PANTHER" id="PTHR31391">
    <property type="entry name" value="B3 DOMAIN-CONTAINING PROTEIN OS11G0197600-RELATED"/>
    <property type="match status" value="1"/>
</dbReference>
<evidence type="ECO:0000313" key="8">
    <source>
        <dbReference type="RefSeq" id="XP_038981315.1"/>
    </source>
</evidence>
<organism evidence="7 8">
    <name type="scientific">Phoenix dactylifera</name>
    <name type="common">Date palm</name>
    <dbReference type="NCBI Taxonomy" id="42345"/>
    <lineage>
        <taxon>Eukaryota</taxon>
        <taxon>Viridiplantae</taxon>
        <taxon>Streptophyta</taxon>
        <taxon>Embryophyta</taxon>
        <taxon>Tracheophyta</taxon>
        <taxon>Spermatophyta</taxon>
        <taxon>Magnoliopsida</taxon>
        <taxon>Liliopsida</taxon>
        <taxon>Arecaceae</taxon>
        <taxon>Coryphoideae</taxon>
        <taxon>Phoeniceae</taxon>
        <taxon>Phoenix</taxon>
    </lineage>
</organism>
<dbReference type="KEGG" id="pda:103721366"/>
<dbReference type="Gene3D" id="2.40.330.10">
    <property type="entry name" value="DNA-binding pseudobarrel domain"/>
    <property type="match status" value="1"/>
</dbReference>
<dbReference type="RefSeq" id="XP_038981315.1">
    <property type="nucleotide sequence ID" value="XM_039125387.1"/>
</dbReference>